<dbReference type="SUPFAM" id="SSF88713">
    <property type="entry name" value="Glycoside hydrolase/deacetylase"/>
    <property type="match status" value="1"/>
</dbReference>
<dbReference type="InterPro" id="IPR011330">
    <property type="entry name" value="Glyco_hydro/deAcase_b/a-brl"/>
</dbReference>
<dbReference type="PANTHER" id="PTHR10587">
    <property type="entry name" value="GLYCOSYL TRANSFERASE-RELATED"/>
    <property type="match status" value="1"/>
</dbReference>
<dbReference type="EMBL" id="ABVQ01000035">
    <property type="protein sequence ID" value="EEC58051.1"/>
    <property type="molecule type" value="Genomic_DNA"/>
</dbReference>
<keyword evidence="2" id="KW-0378">Hydrolase</keyword>
<dbReference type="Gene3D" id="3.20.20.370">
    <property type="entry name" value="Glycoside hydrolase/deacetylase"/>
    <property type="match status" value="1"/>
</dbReference>
<dbReference type="Proteomes" id="UP000003136">
    <property type="component" value="Unassembled WGS sequence"/>
</dbReference>
<dbReference type="PROSITE" id="PS51677">
    <property type="entry name" value="NODB"/>
    <property type="match status" value="1"/>
</dbReference>
<dbReference type="eggNOG" id="COG0726">
    <property type="taxonomic scope" value="Bacteria"/>
</dbReference>
<dbReference type="InterPro" id="IPR002509">
    <property type="entry name" value="NODB_dom"/>
</dbReference>
<dbReference type="AlphaFoldDB" id="B7AQS9"/>
<evidence type="ECO:0000313" key="5">
    <source>
        <dbReference type="Proteomes" id="UP000003136"/>
    </source>
</evidence>
<evidence type="ECO:0000259" key="3">
    <source>
        <dbReference type="PROSITE" id="PS51677"/>
    </source>
</evidence>
<comment type="caution">
    <text evidence="4">The sequence shown here is derived from an EMBL/GenBank/DDBJ whole genome shotgun (WGS) entry which is preliminary data.</text>
</comment>
<dbReference type="Pfam" id="PF01522">
    <property type="entry name" value="Polysacc_deac_1"/>
    <property type="match status" value="1"/>
</dbReference>
<keyword evidence="5" id="KW-1185">Reference proteome</keyword>
<evidence type="ECO:0000313" key="4">
    <source>
        <dbReference type="EMBL" id="EEC58051.1"/>
    </source>
</evidence>
<dbReference type="GO" id="GO:0046872">
    <property type="term" value="F:metal ion binding"/>
    <property type="evidence" value="ECO:0007669"/>
    <property type="project" value="UniProtKB-KW"/>
</dbReference>
<dbReference type="CDD" id="cd10954">
    <property type="entry name" value="CE4_CtAXE_like"/>
    <property type="match status" value="1"/>
</dbReference>
<dbReference type="PANTHER" id="PTHR10587:SF133">
    <property type="entry name" value="CHITIN DEACETYLASE 1-RELATED"/>
    <property type="match status" value="1"/>
</dbReference>
<feature type="domain" description="NodB homology" evidence="3">
    <location>
        <begin position="57"/>
        <end position="230"/>
    </location>
</feature>
<dbReference type="STRING" id="483218.BACPEC_01036"/>
<evidence type="ECO:0000256" key="2">
    <source>
        <dbReference type="ARBA" id="ARBA00022801"/>
    </source>
</evidence>
<reference evidence="4 5" key="1">
    <citation type="submission" date="2008-11" db="EMBL/GenBank/DDBJ databases">
        <title>Draft genome sequence of Bacteroides pectinophilus (ATCC 43243).</title>
        <authorList>
            <person name="Sudarsanam P."/>
            <person name="Ley R."/>
            <person name="Guruge J."/>
            <person name="Turnbaugh P.J."/>
            <person name="Mahowald M."/>
            <person name="Liep D."/>
            <person name="Gordon J."/>
        </authorList>
    </citation>
    <scope>NUCLEOTIDE SEQUENCE [LARGE SCALE GENOMIC DNA]</scope>
    <source>
        <strain evidence="4 5">ATCC 43243</strain>
    </source>
</reference>
<dbReference type="GO" id="GO:0016810">
    <property type="term" value="F:hydrolase activity, acting on carbon-nitrogen (but not peptide) bonds"/>
    <property type="evidence" value="ECO:0007669"/>
    <property type="project" value="InterPro"/>
</dbReference>
<organism evidence="4 5">
    <name type="scientific">[Bacteroides] pectinophilus ATCC 43243</name>
    <dbReference type="NCBI Taxonomy" id="483218"/>
    <lineage>
        <taxon>Bacteria</taxon>
        <taxon>Bacillati</taxon>
        <taxon>Bacillota</taxon>
        <taxon>Clostridia</taxon>
        <taxon>Eubacteriales</taxon>
    </lineage>
</organism>
<dbReference type="GO" id="GO:0016020">
    <property type="term" value="C:membrane"/>
    <property type="evidence" value="ECO:0007669"/>
    <property type="project" value="TreeGrafter"/>
</dbReference>
<keyword evidence="1" id="KW-0479">Metal-binding</keyword>
<protein>
    <recommendedName>
        <fullName evidence="3">NodB homology domain-containing protein</fullName>
    </recommendedName>
</protein>
<dbReference type="HOGENOM" id="CLU_021264_0_1_9"/>
<sequence length="238" mass="26371">MVVFVVMTVLACIPAENINADNKYNSSAWNGTADVAEETDAGADAHLEYPEVYTYENVVALTFDDGPGQSTEKLLDGLKERNVKATFFLVGENIEGNEEIVKRMYDEGHLIGNHTFSHVQLTAVSEGKALEEVNETNEAIKAITGVRPYYIRPPYGMLSSCMAEEIDMQCVLWTVDPEDWNTSDCGAVVRHVVKNAKNGDIILMHDIFDSSVTAALEIVDRLKERGYVFVTADQLILD</sequence>
<dbReference type="GO" id="GO:0005975">
    <property type="term" value="P:carbohydrate metabolic process"/>
    <property type="evidence" value="ECO:0007669"/>
    <property type="project" value="InterPro"/>
</dbReference>
<name>B7AQS9_9FIRM</name>
<reference evidence="4 5" key="2">
    <citation type="submission" date="2008-11" db="EMBL/GenBank/DDBJ databases">
        <authorList>
            <person name="Fulton L."/>
            <person name="Clifton S."/>
            <person name="Fulton B."/>
            <person name="Xu J."/>
            <person name="Minx P."/>
            <person name="Pepin K.H."/>
            <person name="Johnson M."/>
            <person name="Bhonagiri V."/>
            <person name="Nash W.E."/>
            <person name="Mardis E.R."/>
            <person name="Wilson R.K."/>
        </authorList>
    </citation>
    <scope>NUCLEOTIDE SEQUENCE [LARGE SCALE GENOMIC DNA]</scope>
    <source>
        <strain evidence="4 5">ATCC 43243</strain>
    </source>
</reference>
<dbReference type="InterPro" id="IPR050248">
    <property type="entry name" value="Polysacc_deacetylase_ArnD"/>
</dbReference>
<evidence type="ECO:0000256" key="1">
    <source>
        <dbReference type="ARBA" id="ARBA00022723"/>
    </source>
</evidence>
<accession>B7AQS9</accession>
<proteinExistence type="predicted"/>
<gene>
    <name evidence="4" type="ORF">BACPEC_01036</name>
</gene>